<dbReference type="InterPro" id="IPR027434">
    <property type="entry name" value="Homing_endonucl"/>
</dbReference>
<evidence type="ECO:0000259" key="1">
    <source>
        <dbReference type="PROSITE" id="PS50819"/>
    </source>
</evidence>
<organism evidence="2 3">
    <name type="scientific">Candidatus Sherwoodlollariibacterium unditelluris</name>
    <dbReference type="NCBI Taxonomy" id="1974757"/>
    <lineage>
        <taxon>Bacteria</taxon>
        <taxon>Pseudomonadati</taxon>
        <taxon>Candidatus Omnitrophota</taxon>
        <taxon>Candidatus Sherwoodlollariibacterium</taxon>
    </lineage>
</organism>
<dbReference type="Gene3D" id="3.10.28.10">
    <property type="entry name" value="Homing endonucleases"/>
    <property type="match status" value="1"/>
</dbReference>
<gene>
    <name evidence="2" type="ORF">COX41_03685</name>
</gene>
<dbReference type="GO" id="GO:0004519">
    <property type="term" value="F:endonuclease activity"/>
    <property type="evidence" value="ECO:0007669"/>
    <property type="project" value="InterPro"/>
</dbReference>
<evidence type="ECO:0000313" key="3">
    <source>
        <dbReference type="Proteomes" id="UP000231292"/>
    </source>
</evidence>
<proteinExistence type="predicted"/>
<dbReference type="PROSITE" id="PS50819">
    <property type="entry name" value="INTEIN_ENDONUCLEASE"/>
    <property type="match status" value="1"/>
</dbReference>
<name>A0A2G9YJ69_9BACT</name>
<dbReference type="AlphaFoldDB" id="A0A2G9YJ69"/>
<evidence type="ECO:0000313" key="2">
    <source>
        <dbReference type="EMBL" id="PIP19289.1"/>
    </source>
</evidence>
<feature type="domain" description="DOD-type homing endonuclease" evidence="1">
    <location>
        <begin position="144"/>
        <end position="277"/>
    </location>
</feature>
<reference evidence="2 3" key="1">
    <citation type="submission" date="2017-09" db="EMBL/GenBank/DDBJ databases">
        <title>Depth-based differentiation of microbial function through sediment-hosted aquifers and enrichment of novel symbionts in the deep terrestrial subsurface.</title>
        <authorList>
            <person name="Probst A.J."/>
            <person name="Ladd B."/>
            <person name="Jarett J.K."/>
            <person name="Geller-Mcgrath D.E."/>
            <person name="Sieber C.M."/>
            <person name="Emerson J.B."/>
            <person name="Anantharaman K."/>
            <person name="Thomas B.C."/>
            <person name="Malmstrom R."/>
            <person name="Stieglmeier M."/>
            <person name="Klingl A."/>
            <person name="Woyke T."/>
            <person name="Ryan C.M."/>
            <person name="Banfield J.F."/>
        </authorList>
    </citation>
    <scope>NUCLEOTIDE SEQUENCE [LARGE SCALE GENOMIC DNA]</scope>
    <source>
        <strain evidence="2">CG23_combo_of_CG06-09_8_20_14_all_41_10</strain>
    </source>
</reference>
<sequence length="277" mass="32083">MSRIKLPKGQQSRLLDHIGEHYCFDWPKVAKVSNVCKRTLRDWRSEKYNMNYEALLRLQKIADIPIPKKIKILPEYWSARKFARKGAVRRYQIYGSLGTPEGRKRGGVTSQKLFRLNPEYAKSLGIIMRKNIREPKPSIELAEFIGIMLGDGGMTNYQINVTFNTKTDNEYGTYIRSLIKRLFNISASLAATDSDNADRIVASGINLVEFLIAKGLKIGNKVKNRVNVPRWVLNNRNYSIACLRGLVDTDGSFYHYNHRVYNKKYLYKYKIYLDTLN</sequence>
<protein>
    <recommendedName>
        <fullName evidence="1">DOD-type homing endonuclease domain-containing protein</fullName>
    </recommendedName>
</protein>
<dbReference type="EMBL" id="PCRK01000092">
    <property type="protein sequence ID" value="PIP19289.1"/>
    <property type="molecule type" value="Genomic_DNA"/>
</dbReference>
<dbReference type="Proteomes" id="UP000231292">
    <property type="component" value="Unassembled WGS sequence"/>
</dbReference>
<comment type="caution">
    <text evidence="2">The sequence shown here is derived from an EMBL/GenBank/DDBJ whole genome shotgun (WGS) entry which is preliminary data.</text>
</comment>
<accession>A0A2G9YJ69</accession>
<dbReference type="InterPro" id="IPR004042">
    <property type="entry name" value="Intein_endonuc_central"/>
</dbReference>